<organism evidence="4 5">
    <name type="scientific">Rehmannia glutinosa</name>
    <name type="common">Chinese foxglove</name>
    <dbReference type="NCBI Taxonomy" id="99300"/>
    <lineage>
        <taxon>Eukaryota</taxon>
        <taxon>Viridiplantae</taxon>
        <taxon>Streptophyta</taxon>
        <taxon>Embryophyta</taxon>
        <taxon>Tracheophyta</taxon>
        <taxon>Spermatophyta</taxon>
        <taxon>Magnoliopsida</taxon>
        <taxon>eudicotyledons</taxon>
        <taxon>Gunneridae</taxon>
        <taxon>Pentapetalae</taxon>
        <taxon>asterids</taxon>
        <taxon>lamiids</taxon>
        <taxon>Lamiales</taxon>
        <taxon>Orobanchaceae</taxon>
        <taxon>Rehmannieae</taxon>
        <taxon>Rehmannia</taxon>
    </lineage>
</organism>
<evidence type="ECO:0000313" key="4">
    <source>
        <dbReference type="EMBL" id="KAK6144829.1"/>
    </source>
</evidence>
<dbReference type="InterPro" id="IPR011990">
    <property type="entry name" value="TPR-like_helical_dom_sf"/>
</dbReference>
<protein>
    <recommendedName>
        <fullName evidence="3">PROP1-like PPR domain-containing protein</fullName>
    </recommendedName>
</protein>
<dbReference type="Proteomes" id="UP001318860">
    <property type="component" value="Unassembled WGS sequence"/>
</dbReference>
<feature type="domain" description="PROP1-like PPR" evidence="3">
    <location>
        <begin position="44"/>
        <end position="131"/>
    </location>
</feature>
<feature type="region of interest" description="Disordered" evidence="2">
    <location>
        <begin position="15"/>
        <end position="48"/>
    </location>
</feature>
<proteinExistence type="predicted"/>
<dbReference type="PANTHER" id="PTHR13547:SF1">
    <property type="entry name" value="MITOCHONDRIAL RIBONUCLEASE P CATALYTIC SUBUNIT"/>
    <property type="match status" value="1"/>
</dbReference>
<dbReference type="InterPro" id="IPR033443">
    <property type="entry name" value="PROP1-like_PPR_dom"/>
</dbReference>
<name>A0ABR0WFI0_REHGL</name>
<keyword evidence="1" id="KW-0677">Repeat</keyword>
<accession>A0ABR0WFI0</accession>
<evidence type="ECO:0000259" key="3">
    <source>
        <dbReference type="Pfam" id="PF17177"/>
    </source>
</evidence>
<dbReference type="PANTHER" id="PTHR13547">
    <property type="match status" value="1"/>
</dbReference>
<dbReference type="Pfam" id="PF17177">
    <property type="entry name" value="PPR_long"/>
    <property type="match status" value="2"/>
</dbReference>
<evidence type="ECO:0000256" key="1">
    <source>
        <dbReference type="ARBA" id="ARBA00022737"/>
    </source>
</evidence>
<feature type="domain" description="PROP1-like PPR" evidence="3">
    <location>
        <begin position="160"/>
        <end position="248"/>
    </location>
</feature>
<comment type="caution">
    <text evidence="4">The sequence shown here is derived from an EMBL/GenBank/DDBJ whole genome shotgun (WGS) entry which is preliminary data.</text>
</comment>
<keyword evidence="5" id="KW-1185">Reference proteome</keyword>
<dbReference type="EMBL" id="JABTTQ020000012">
    <property type="protein sequence ID" value="KAK6144829.1"/>
    <property type="molecule type" value="Genomic_DNA"/>
</dbReference>
<reference evidence="4 5" key="1">
    <citation type="journal article" date="2021" name="Comput. Struct. Biotechnol. J.">
        <title>De novo genome assembly of the potent medicinal plant Rehmannia glutinosa using nanopore technology.</title>
        <authorList>
            <person name="Ma L."/>
            <person name="Dong C."/>
            <person name="Song C."/>
            <person name="Wang X."/>
            <person name="Zheng X."/>
            <person name="Niu Y."/>
            <person name="Chen S."/>
            <person name="Feng W."/>
        </authorList>
    </citation>
    <scope>NUCLEOTIDE SEQUENCE [LARGE SCALE GENOMIC DNA]</scope>
    <source>
        <strain evidence="4">DH-2019</strain>
    </source>
</reference>
<feature type="compositionally biased region" description="Polar residues" evidence="2">
    <location>
        <begin position="17"/>
        <end position="28"/>
    </location>
</feature>
<sequence>MPITCNAKPQLKKSFPTARTTHLSTTSGEAILQNPRDSGTRKSKKKALRESPKMIFRVKLDQCSKNGDLTEALRLYNEARASNVQLNVYHYNVLLYLCSARSDLSEEDGVDYVNLEKGFKIFKQMSIDKVERMRQHLLMLRGWRPRKRIQKDEGSWDWAKLRSYGPALFGFCEKGMADKAYEVDSHMADNEVLAEELELSALLKVSSKVGKEKKVYEMMHRLRATVRQVSEETAATLEDWFKSKKAAEVGVENWDVGKVKKGVAKGGGGWHGQGWLGKGNWRVVRTTMNETGVCQSCGEKLVCIDIDPKETENFAKSLAKLASKKEAKTGFVQFQIKRVVNQLRQISPSKKMPLVVLHQNRVAGGPAQHLTTRSCWKVGKRLARFMLHLLESEVGSWHIPTVTGDDLETPRQWFFCATRKRDGMTTP</sequence>
<evidence type="ECO:0000256" key="2">
    <source>
        <dbReference type="SAM" id="MobiDB-lite"/>
    </source>
</evidence>
<dbReference type="Gene3D" id="1.25.40.10">
    <property type="entry name" value="Tetratricopeptide repeat domain"/>
    <property type="match status" value="2"/>
</dbReference>
<gene>
    <name evidence="4" type="ORF">DH2020_021649</name>
</gene>
<evidence type="ECO:0000313" key="5">
    <source>
        <dbReference type="Proteomes" id="UP001318860"/>
    </source>
</evidence>